<dbReference type="Gene3D" id="3.30.710.10">
    <property type="entry name" value="Potassium Channel Kv1.1, Chain A"/>
    <property type="match status" value="1"/>
</dbReference>
<dbReference type="SUPFAM" id="SSF81382">
    <property type="entry name" value="Skp1 dimerisation domain-like"/>
    <property type="match status" value="1"/>
</dbReference>
<gene>
    <name evidence="7" type="primary">Cnig_chr_V.g21693</name>
    <name evidence="7" type="ORF">B9Z55_021693</name>
</gene>
<feature type="region of interest" description="Disordered" evidence="4">
    <location>
        <begin position="156"/>
        <end position="203"/>
    </location>
</feature>
<dbReference type="FunFam" id="3.30.710.10:FF:000124">
    <property type="entry name" value="Protein CBG09126"/>
    <property type="match status" value="1"/>
</dbReference>
<dbReference type="InterPro" id="IPR016073">
    <property type="entry name" value="Skp1_comp_POZ"/>
</dbReference>
<comment type="caution">
    <text evidence="7">The sequence shown here is derived from an EMBL/GenBank/DDBJ whole genome shotgun (WGS) entry which is preliminary data.</text>
</comment>
<comment type="pathway">
    <text evidence="3">Protein modification; protein ubiquitination.</text>
</comment>
<evidence type="ECO:0000256" key="1">
    <source>
        <dbReference type="ARBA" id="ARBA00009993"/>
    </source>
</evidence>
<dbReference type="AlphaFoldDB" id="A0A2G5TTN7"/>
<dbReference type="InterPro" id="IPR036296">
    <property type="entry name" value="SKP1-like_dim_sf"/>
</dbReference>
<dbReference type="GO" id="GO:0016567">
    <property type="term" value="P:protein ubiquitination"/>
    <property type="evidence" value="ECO:0007669"/>
    <property type="project" value="UniProtKB-UniPathway"/>
</dbReference>
<dbReference type="SMART" id="SM00512">
    <property type="entry name" value="Skp1"/>
    <property type="match status" value="1"/>
</dbReference>
<dbReference type="SUPFAM" id="SSF54695">
    <property type="entry name" value="POZ domain"/>
    <property type="match status" value="1"/>
</dbReference>
<comment type="function">
    <text evidence="3">Probable essential component of SCF (SKP1-CUL1-F-box protein) E3 ubiquitin-protein ligase complexes, which mediate the ubiquitination and subsequent proteasomal degradation of target proteins. Regulates cell proliferation during embryonic and larval development.</text>
</comment>
<dbReference type="InterPro" id="IPR011333">
    <property type="entry name" value="SKP1/BTB/POZ_sf"/>
</dbReference>
<evidence type="ECO:0000259" key="5">
    <source>
        <dbReference type="Pfam" id="PF01466"/>
    </source>
</evidence>
<organism evidence="7 8">
    <name type="scientific">Caenorhabditis nigoni</name>
    <dbReference type="NCBI Taxonomy" id="1611254"/>
    <lineage>
        <taxon>Eukaryota</taxon>
        <taxon>Metazoa</taxon>
        <taxon>Ecdysozoa</taxon>
        <taxon>Nematoda</taxon>
        <taxon>Chromadorea</taxon>
        <taxon>Rhabditida</taxon>
        <taxon>Rhabditina</taxon>
        <taxon>Rhabditomorpha</taxon>
        <taxon>Rhabditoidea</taxon>
        <taxon>Rhabditidae</taxon>
        <taxon>Peloderinae</taxon>
        <taxon>Caenorhabditis</taxon>
    </lineage>
</organism>
<dbReference type="InterPro" id="IPR016072">
    <property type="entry name" value="Skp1_comp_dimer"/>
</dbReference>
<dbReference type="InterPro" id="IPR016897">
    <property type="entry name" value="SKP1"/>
</dbReference>
<sequence>MTPKNDTAKIYALESSDGKIFHVDYDTLKQSETLADMVNAMRTNGEPMKIPFSNIKGTVLERIVEFCEIYKAEAPSVPKESQNFQSQRKPEFCENSPEKSQEFLEEMSNEMLFDVYMAANYLHIPRLLDYASEAVAEMFRGQSTDEMREIMGIPTEMEKETKRKEEREARKLEEKIRSQEDQETRKRRAIEERRERLAKRMAN</sequence>
<dbReference type="GO" id="GO:0006511">
    <property type="term" value="P:ubiquitin-dependent protein catabolic process"/>
    <property type="evidence" value="ECO:0007669"/>
    <property type="project" value="InterPro"/>
</dbReference>
<dbReference type="PIRSF" id="PIRSF028729">
    <property type="entry name" value="E3_ubiquit_lig_SCF_Skp"/>
    <property type="match status" value="1"/>
</dbReference>
<dbReference type="Pfam" id="PF03931">
    <property type="entry name" value="Skp1_POZ"/>
    <property type="match status" value="1"/>
</dbReference>
<evidence type="ECO:0000259" key="6">
    <source>
        <dbReference type="Pfam" id="PF03931"/>
    </source>
</evidence>
<dbReference type="Proteomes" id="UP000230233">
    <property type="component" value="Chromosome V"/>
</dbReference>
<dbReference type="InterPro" id="IPR001232">
    <property type="entry name" value="SKP1-like"/>
</dbReference>
<dbReference type="Pfam" id="PF01466">
    <property type="entry name" value="Skp1"/>
    <property type="match status" value="1"/>
</dbReference>
<protein>
    <recommendedName>
        <fullName evidence="3">Skp1-related protein</fullName>
    </recommendedName>
</protein>
<accession>A0A2G5TTN7</accession>
<feature type="domain" description="SKP1 component dimerisation" evidence="5">
    <location>
        <begin position="126"/>
        <end position="169"/>
    </location>
</feature>
<feature type="compositionally biased region" description="Basic and acidic residues" evidence="4">
    <location>
        <begin position="156"/>
        <end position="195"/>
    </location>
</feature>
<evidence type="ECO:0000256" key="4">
    <source>
        <dbReference type="SAM" id="MobiDB-lite"/>
    </source>
</evidence>
<evidence type="ECO:0000256" key="3">
    <source>
        <dbReference type="PIRNR" id="PIRNR028729"/>
    </source>
</evidence>
<comment type="similarity">
    <text evidence="1 3">Belongs to the SKP1 family.</text>
</comment>
<keyword evidence="2 3" id="KW-0833">Ubl conjugation pathway</keyword>
<evidence type="ECO:0000313" key="7">
    <source>
        <dbReference type="EMBL" id="PIC30461.1"/>
    </source>
</evidence>
<reference evidence="8" key="1">
    <citation type="submission" date="2017-10" db="EMBL/GenBank/DDBJ databases">
        <title>Rapid genome shrinkage in a self-fertile nematode reveals novel sperm competition proteins.</title>
        <authorList>
            <person name="Yin D."/>
            <person name="Schwarz E.M."/>
            <person name="Thomas C.G."/>
            <person name="Felde R.L."/>
            <person name="Korf I.F."/>
            <person name="Cutter A.D."/>
            <person name="Schartner C.M."/>
            <person name="Ralston E.J."/>
            <person name="Meyer B.J."/>
            <person name="Haag E.S."/>
        </authorList>
    </citation>
    <scope>NUCLEOTIDE SEQUENCE [LARGE SCALE GENOMIC DNA]</scope>
    <source>
        <strain evidence="8">JU1422</strain>
    </source>
</reference>
<dbReference type="PANTHER" id="PTHR11165">
    <property type="entry name" value="SKP1"/>
    <property type="match status" value="1"/>
</dbReference>
<dbReference type="STRING" id="1611254.A0A2G5TTN7"/>
<proteinExistence type="inferred from homology"/>
<feature type="domain" description="SKP1 component POZ" evidence="6">
    <location>
        <begin position="12"/>
        <end position="71"/>
    </location>
</feature>
<evidence type="ECO:0000313" key="8">
    <source>
        <dbReference type="Proteomes" id="UP000230233"/>
    </source>
</evidence>
<keyword evidence="8" id="KW-1185">Reference proteome</keyword>
<name>A0A2G5TTN7_9PELO</name>
<dbReference type="OrthoDB" id="5783575at2759"/>
<dbReference type="UniPathway" id="UPA00143"/>
<dbReference type="EMBL" id="PDUG01000005">
    <property type="protein sequence ID" value="PIC30461.1"/>
    <property type="molecule type" value="Genomic_DNA"/>
</dbReference>
<evidence type="ECO:0000256" key="2">
    <source>
        <dbReference type="ARBA" id="ARBA00022786"/>
    </source>
</evidence>